<evidence type="ECO:0000256" key="1">
    <source>
        <dbReference type="SAM" id="MobiDB-lite"/>
    </source>
</evidence>
<gene>
    <name evidence="2" type="ORF">N340_04708</name>
</gene>
<sequence>MRKERRAERMGEERAEGSGSLTLADDLNARPVSEGKRDLDTESVSNVCSIFCHTSQ</sequence>
<dbReference type="AlphaFoldDB" id="A0A093BYP7"/>
<accession>A0A093BYP7</accession>
<keyword evidence="3" id="KW-1185">Reference proteome</keyword>
<dbReference type="Proteomes" id="UP000053661">
    <property type="component" value="Unassembled WGS sequence"/>
</dbReference>
<organism evidence="2 3">
    <name type="scientific">Tauraco erythrolophus</name>
    <name type="common">Red-crested turaco</name>
    <dbReference type="NCBI Taxonomy" id="121530"/>
    <lineage>
        <taxon>Eukaryota</taxon>
        <taxon>Metazoa</taxon>
        <taxon>Chordata</taxon>
        <taxon>Craniata</taxon>
        <taxon>Vertebrata</taxon>
        <taxon>Euteleostomi</taxon>
        <taxon>Archelosauria</taxon>
        <taxon>Archosauria</taxon>
        <taxon>Dinosauria</taxon>
        <taxon>Saurischia</taxon>
        <taxon>Theropoda</taxon>
        <taxon>Coelurosauria</taxon>
        <taxon>Aves</taxon>
        <taxon>Neognathae</taxon>
        <taxon>Neoaves</taxon>
        <taxon>Otidimorphae</taxon>
        <taxon>Musophagiformes</taxon>
        <taxon>Musophagidae</taxon>
        <taxon>Tauraco</taxon>
    </lineage>
</organism>
<feature type="region of interest" description="Disordered" evidence="1">
    <location>
        <begin position="1"/>
        <end position="39"/>
    </location>
</feature>
<reference evidence="2 3" key="1">
    <citation type="submission" date="2014-04" db="EMBL/GenBank/DDBJ databases">
        <title>Genome evolution of avian class.</title>
        <authorList>
            <person name="Zhang G."/>
            <person name="Li C."/>
        </authorList>
    </citation>
    <scope>NUCLEOTIDE SEQUENCE [LARGE SCALE GENOMIC DNA]</scope>
    <source>
        <strain evidence="2">BGI_N340</strain>
    </source>
</reference>
<proteinExistence type="predicted"/>
<evidence type="ECO:0000313" key="3">
    <source>
        <dbReference type="Proteomes" id="UP000053661"/>
    </source>
</evidence>
<feature type="non-terminal residue" evidence="2">
    <location>
        <position position="56"/>
    </location>
</feature>
<dbReference type="EMBL" id="KL455527">
    <property type="protein sequence ID" value="KFV08850.1"/>
    <property type="molecule type" value="Genomic_DNA"/>
</dbReference>
<name>A0A093BYP7_TAUER</name>
<protein>
    <submittedName>
        <fullName evidence="2">Uncharacterized protein</fullName>
    </submittedName>
</protein>
<feature type="compositionally biased region" description="Basic and acidic residues" evidence="1">
    <location>
        <begin position="1"/>
        <end position="16"/>
    </location>
</feature>
<evidence type="ECO:0000313" key="2">
    <source>
        <dbReference type="EMBL" id="KFV08850.1"/>
    </source>
</evidence>